<keyword evidence="9 10" id="KW-0413">Isomerase</keyword>
<organism evidence="12 13">
    <name type="scientific">Oleiphilus messinensis</name>
    <dbReference type="NCBI Taxonomy" id="141451"/>
    <lineage>
        <taxon>Bacteria</taxon>
        <taxon>Pseudomonadati</taxon>
        <taxon>Pseudomonadota</taxon>
        <taxon>Gammaproteobacteria</taxon>
        <taxon>Oceanospirillales</taxon>
        <taxon>Oleiphilaceae</taxon>
        <taxon>Oleiphilus</taxon>
    </lineage>
</organism>
<feature type="domain" description="N-(5'phosphoribosyl) anthranilate isomerase (PRAI)" evidence="11">
    <location>
        <begin position="6"/>
        <end position="201"/>
    </location>
</feature>
<gene>
    <name evidence="10" type="primary">trpF</name>
    <name evidence="12" type="ORF">OLMES_3274</name>
</gene>
<evidence type="ECO:0000256" key="10">
    <source>
        <dbReference type="HAMAP-Rule" id="MF_00135"/>
    </source>
</evidence>
<evidence type="ECO:0000256" key="1">
    <source>
        <dbReference type="ARBA" id="ARBA00001164"/>
    </source>
</evidence>
<evidence type="ECO:0000256" key="5">
    <source>
        <dbReference type="ARBA" id="ARBA00022272"/>
    </source>
</evidence>
<dbReference type="PANTHER" id="PTHR42894:SF1">
    <property type="entry name" value="N-(5'-PHOSPHORIBOSYL)ANTHRANILATE ISOMERASE"/>
    <property type="match status" value="1"/>
</dbReference>
<keyword evidence="6 10" id="KW-0028">Amino-acid biosynthesis</keyword>
<protein>
    <recommendedName>
        <fullName evidence="5 10">N-(5'-phosphoribosyl)anthranilate isomerase</fullName>
        <shortName evidence="10">PRAI</shortName>
        <ecNumber evidence="4 10">5.3.1.24</ecNumber>
    </recommendedName>
</protein>
<keyword evidence="8 10" id="KW-0057">Aromatic amino acid biosynthesis</keyword>
<reference evidence="12 13" key="1">
    <citation type="submission" date="2017-05" db="EMBL/GenBank/DDBJ databases">
        <title>Genomic insights into alkan degradation activity of Oleiphilus messinensis.</title>
        <authorList>
            <person name="Kozyavkin S.A."/>
            <person name="Slesarev A.I."/>
            <person name="Golyshin P.N."/>
            <person name="Korzhenkov A."/>
            <person name="Golyshina O.N."/>
            <person name="Toshchakov S.V."/>
        </authorList>
    </citation>
    <scope>NUCLEOTIDE SEQUENCE [LARGE SCALE GENOMIC DNA]</scope>
    <source>
        <strain evidence="12 13">ME102</strain>
    </source>
</reference>
<dbReference type="EMBL" id="CP021425">
    <property type="protein sequence ID" value="ARU57315.1"/>
    <property type="molecule type" value="Genomic_DNA"/>
</dbReference>
<evidence type="ECO:0000259" key="11">
    <source>
        <dbReference type="Pfam" id="PF00697"/>
    </source>
</evidence>
<dbReference type="NCBIfam" id="NF002299">
    <property type="entry name" value="PRK01222.1-6"/>
    <property type="match status" value="1"/>
</dbReference>
<dbReference type="Pfam" id="PF00697">
    <property type="entry name" value="PRAI"/>
    <property type="match status" value="1"/>
</dbReference>
<dbReference type="GO" id="GO:0004640">
    <property type="term" value="F:phosphoribosylanthranilate isomerase activity"/>
    <property type="evidence" value="ECO:0007669"/>
    <property type="project" value="UniProtKB-UniRule"/>
</dbReference>
<dbReference type="NCBIfam" id="NF002298">
    <property type="entry name" value="PRK01222.1-4"/>
    <property type="match status" value="1"/>
</dbReference>
<comment type="similarity">
    <text evidence="3 10">Belongs to the TrpF family.</text>
</comment>
<comment type="pathway">
    <text evidence="2 10">Amino-acid biosynthesis; L-tryptophan biosynthesis; L-tryptophan from chorismate: step 3/5.</text>
</comment>
<dbReference type="AlphaFoldDB" id="A0A1Y0ICW5"/>
<dbReference type="UniPathway" id="UPA00035">
    <property type="reaction ID" value="UER00042"/>
</dbReference>
<dbReference type="GO" id="GO:0000162">
    <property type="term" value="P:L-tryptophan biosynthetic process"/>
    <property type="evidence" value="ECO:0007669"/>
    <property type="project" value="UniProtKB-UniRule"/>
</dbReference>
<dbReference type="RefSeq" id="WP_087462221.1">
    <property type="nucleotide sequence ID" value="NZ_CP021425.1"/>
</dbReference>
<dbReference type="CDD" id="cd00405">
    <property type="entry name" value="PRAI"/>
    <property type="match status" value="1"/>
</dbReference>
<proteinExistence type="inferred from homology"/>
<dbReference type="SUPFAM" id="SSF51366">
    <property type="entry name" value="Ribulose-phoshate binding barrel"/>
    <property type="match status" value="1"/>
</dbReference>
<comment type="catalytic activity">
    <reaction evidence="1 10">
        <text>N-(5-phospho-beta-D-ribosyl)anthranilate = 1-(2-carboxyphenylamino)-1-deoxy-D-ribulose 5-phosphate</text>
        <dbReference type="Rhea" id="RHEA:21540"/>
        <dbReference type="ChEBI" id="CHEBI:18277"/>
        <dbReference type="ChEBI" id="CHEBI:58613"/>
        <dbReference type="EC" id="5.3.1.24"/>
    </reaction>
</comment>
<accession>A0A1Y0ICW5</accession>
<dbReference type="HAMAP" id="MF_00135">
    <property type="entry name" value="PRAI"/>
    <property type="match status" value="1"/>
</dbReference>
<keyword evidence="13" id="KW-1185">Reference proteome</keyword>
<dbReference type="Proteomes" id="UP000196027">
    <property type="component" value="Chromosome"/>
</dbReference>
<dbReference type="InterPro" id="IPR013785">
    <property type="entry name" value="Aldolase_TIM"/>
</dbReference>
<evidence type="ECO:0000256" key="2">
    <source>
        <dbReference type="ARBA" id="ARBA00004664"/>
    </source>
</evidence>
<evidence type="ECO:0000256" key="8">
    <source>
        <dbReference type="ARBA" id="ARBA00023141"/>
    </source>
</evidence>
<evidence type="ECO:0000256" key="9">
    <source>
        <dbReference type="ARBA" id="ARBA00023235"/>
    </source>
</evidence>
<sequence length="210" mass="22887">MSRVRVKICGITNPEDALSAVAAGADALGFVFYEKSPRYVAPEAAARICAQVPAFVAKVGLFVDHDETAVRNVLSSVELELLQFHGNETESYCKQFDRPYIKAVRVNTENQIRDALAQYPSAKNLLLDAYVKGVPGGTGQKFDWGLIPVELAHYVILAGGLDPQNVAEAVSMIKPYAVDVSGGVEQAKGIKNQSAVQEFIKEVWRAQNVY</sequence>
<dbReference type="KEGG" id="ome:OLMES_3274"/>
<keyword evidence="7 10" id="KW-0822">Tryptophan biosynthesis</keyword>
<dbReference type="PANTHER" id="PTHR42894">
    <property type="entry name" value="N-(5'-PHOSPHORIBOSYL)ANTHRANILATE ISOMERASE"/>
    <property type="match status" value="1"/>
</dbReference>
<dbReference type="InterPro" id="IPR011060">
    <property type="entry name" value="RibuloseP-bd_barrel"/>
</dbReference>
<evidence type="ECO:0000256" key="7">
    <source>
        <dbReference type="ARBA" id="ARBA00022822"/>
    </source>
</evidence>
<name>A0A1Y0ICW5_9GAMM</name>
<dbReference type="Gene3D" id="3.20.20.70">
    <property type="entry name" value="Aldolase class I"/>
    <property type="match status" value="1"/>
</dbReference>
<evidence type="ECO:0000256" key="3">
    <source>
        <dbReference type="ARBA" id="ARBA00007571"/>
    </source>
</evidence>
<evidence type="ECO:0000313" key="12">
    <source>
        <dbReference type="EMBL" id="ARU57315.1"/>
    </source>
</evidence>
<dbReference type="FunFam" id="3.20.20.70:FF:000075">
    <property type="entry name" value="Tryptophan biosynthesis protein TRP1"/>
    <property type="match status" value="1"/>
</dbReference>
<evidence type="ECO:0000256" key="4">
    <source>
        <dbReference type="ARBA" id="ARBA00012572"/>
    </source>
</evidence>
<dbReference type="InterPro" id="IPR044643">
    <property type="entry name" value="TrpF_fam"/>
</dbReference>
<dbReference type="OrthoDB" id="9796196at2"/>
<evidence type="ECO:0000313" key="13">
    <source>
        <dbReference type="Proteomes" id="UP000196027"/>
    </source>
</evidence>
<dbReference type="InterPro" id="IPR001240">
    <property type="entry name" value="PRAI_dom"/>
</dbReference>
<dbReference type="EC" id="5.3.1.24" evidence="4 10"/>
<evidence type="ECO:0000256" key="6">
    <source>
        <dbReference type="ARBA" id="ARBA00022605"/>
    </source>
</evidence>